<name>A0A061GLQ7_THECC</name>
<evidence type="ECO:0000313" key="2">
    <source>
        <dbReference type="Proteomes" id="UP000026915"/>
    </source>
</evidence>
<protein>
    <submittedName>
        <fullName evidence="1">Uncharacterized protein</fullName>
    </submittedName>
</protein>
<dbReference type="HOGENOM" id="CLU_2517154_0_0_1"/>
<dbReference type="Gramene" id="EOY28029">
    <property type="protein sequence ID" value="EOY28029"/>
    <property type="gene ID" value="TCM_029713"/>
</dbReference>
<dbReference type="Proteomes" id="UP000026915">
    <property type="component" value="Chromosome 6"/>
</dbReference>
<sequence length="85" mass="9291">MGGEALGGQILPNPIQVGQICCTVALGSYIFVCCRPDSLQFKPTASKIVVSPNILWLARGKANVAGNFNFRDQKTKWFLSFELNT</sequence>
<gene>
    <name evidence="1" type="ORF">TCM_029713</name>
</gene>
<reference evidence="1 2" key="1">
    <citation type="journal article" date="2013" name="Genome Biol.">
        <title>The genome sequence of the most widely cultivated cacao type and its use to identify candidate genes regulating pod color.</title>
        <authorList>
            <person name="Motamayor J.C."/>
            <person name="Mockaitis K."/>
            <person name="Schmutz J."/>
            <person name="Haiminen N."/>
            <person name="Iii D.L."/>
            <person name="Cornejo O."/>
            <person name="Findley S.D."/>
            <person name="Zheng P."/>
            <person name="Utro F."/>
            <person name="Royaert S."/>
            <person name="Saski C."/>
            <person name="Jenkins J."/>
            <person name="Podicheti R."/>
            <person name="Zhao M."/>
            <person name="Scheffler B.E."/>
            <person name="Stack J.C."/>
            <person name="Feltus F.A."/>
            <person name="Mustiga G.M."/>
            <person name="Amores F."/>
            <person name="Phillips W."/>
            <person name="Marelli J.P."/>
            <person name="May G.D."/>
            <person name="Shapiro H."/>
            <person name="Ma J."/>
            <person name="Bustamante C.D."/>
            <person name="Schnell R.J."/>
            <person name="Main D."/>
            <person name="Gilbert D."/>
            <person name="Parida L."/>
            <person name="Kuhn D.N."/>
        </authorList>
    </citation>
    <scope>NUCLEOTIDE SEQUENCE [LARGE SCALE GENOMIC DNA]</scope>
    <source>
        <strain evidence="2">cv. Matina 1-6</strain>
    </source>
</reference>
<keyword evidence="2" id="KW-1185">Reference proteome</keyword>
<evidence type="ECO:0000313" key="1">
    <source>
        <dbReference type="EMBL" id="EOY28029.1"/>
    </source>
</evidence>
<organism evidence="1 2">
    <name type="scientific">Theobroma cacao</name>
    <name type="common">Cacao</name>
    <name type="synonym">Cocoa</name>
    <dbReference type="NCBI Taxonomy" id="3641"/>
    <lineage>
        <taxon>Eukaryota</taxon>
        <taxon>Viridiplantae</taxon>
        <taxon>Streptophyta</taxon>
        <taxon>Embryophyta</taxon>
        <taxon>Tracheophyta</taxon>
        <taxon>Spermatophyta</taxon>
        <taxon>Magnoliopsida</taxon>
        <taxon>eudicotyledons</taxon>
        <taxon>Gunneridae</taxon>
        <taxon>Pentapetalae</taxon>
        <taxon>rosids</taxon>
        <taxon>malvids</taxon>
        <taxon>Malvales</taxon>
        <taxon>Malvaceae</taxon>
        <taxon>Byttnerioideae</taxon>
        <taxon>Theobroma</taxon>
    </lineage>
</organism>
<dbReference type="InParanoid" id="A0A061GLQ7"/>
<proteinExistence type="predicted"/>
<dbReference type="EMBL" id="CM001884">
    <property type="protein sequence ID" value="EOY28029.1"/>
    <property type="molecule type" value="Genomic_DNA"/>
</dbReference>
<dbReference type="AlphaFoldDB" id="A0A061GLQ7"/>
<accession>A0A061GLQ7</accession>